<organism evidence="2 3">
    <name type="scientific">Candidatus Collierbacteria bacterium RIFOXYD1_FULL_40_9</name>
    <dbReference type="NCBI Taxonomy" id="1817731"/>
    <lineage>
        <taxon>Bacteria</taxon>
        <taxon>Candidatus Collieribacteriota</taxon>
    </lineage>
</organism>
<evidence type="ECO:0000256" key="1">
    <source>
        <dbReference type="SAM" id="Phobius"/>
    </source>
</evidence>
<protein>
    <submittedName>
        <fullName evidence="2">Uncharacterized protein</fullName>
    </submittedName>
</protein>
<sequence>MNHLKLTLWFSLCLPFFIGMGGVYALSQNDYLATTASLTTSLFMSLIIGIFLRAINVNWHDTKRRYSRKARYEFAGGVLFGLIASGSVASLIGAAIAFFASETILRAICLLPTVLTLYLVWVYFDTKKKMPFSVR</sequence>
<comment type="caution">
    <text evidence="2">The sequence shown here is derived from an EMBL/GenBank/DDBJ whole genome shotgun (WGS) entry which is preliminary data.</text>
</comment>
<dbReference type="AlphaFoldDB" id="A0A1F5FT91"/>
<reference evidence="2 3" key="1">
    <citation type="journal article" date="2016" name="Nat. Commun.">
        <title>Thousands of microbial genomes shed light on interconnected biogeochemical processes in an aquifer system.</title>
        <authorList>
            <person name="Anantharaman K."/>
            <person name="Brown C.T."/>
            <person name="Hug L.A."/>
            <person name="Sharon I."/>
            <person name="Castelle C.J."/>
            <person name="Probst A.J."/>
            <person name="Thomas B.C."/>
            <person name="Singh A."/>
            <person name="Wilkins M.J."/>
            <person name="Karaoz U."/>
            <person name="Brodie E.L."/>
            <person name="Williams K.H."/>
            <person name="Hubbard S.S."/>
            <person name="Banfield J.F."/>
        </authorList>
    </citation>
    <scope>NUCLEOTIDE SEQUENCE [LARGE SCALE GENOMIC DNA]</scope>
</reference>
<name>A0A1F5FT91_9BACT</name>
<evidence type="ECO:0000313" key="2">
    <source>
        <dbReference type="EMBL" id="OGD82817.1"/>
    </source>
</evidence>
<feature type="transmembrane region" description="Helical" evidence="1">
    <location>
        <begin position="76"/>
        <end position="98"/>
    </location>
</feature>
<keyword evidence="1" id="KW-0472">Membrane</keyword>
<keyword evidence="1" id="KW-1133">Transmembrane helix</keyword>
<keyword evidence="1" id="KW-0812">Transmembrane</keyword>
<proteinExistence type="predicted"/>
<dbReference type="EMBL" id="MFAQ01000039">
    <property type="protein sequence ID" value="OGD82817.1"/>
    <property type="molecule type" value="Genomic_DNA"/>
</dbReference>
<feature type="transmembrane region" description="Helical" evidence="1">
    <location>
        <begin position="104"/>
        <end position="124"/>
    </location>
</feature>
<dbReference type="Proteomes" id="UP000179237">
    <property type="component" value="Unassembled WGS sequence"/>
</dbReference>
<gene>
    <name evidence="2" type="ORF">A2572_01265</name>
</gene>
<evidence type="ECO:0000313" key="3">
    <source>
        <dbReference type="Proteomes" id="UP000179237"/>
    </source>
</evidence>
<accession>A0A1F5FT91</accession>
<feature type="transmembrane region" description="Helical" evidence="1">
    <location>
        <begin position="35"/>
        <end position="55"/>
    </location>
</feature>